<dbReference type="EMBL" id="BMTL01000034">
    <property type="protein sequence ID" value="GGS17451.1"/>
    <property type="molecule type" value="Genomic_DNA"/>
</dbReference>
<feature type="domain" description="VOC" evidence="2">
    <location>
        <begin position="5"/>
        <end position="142"/>
    </location>
</feature>
<dbReference type="PANTHER" id="PTHR43048:SF5">
    <property type="entry name" value="BLR5325 PROTEIN"/>
    <property type="match status" value="1"/>
</dbReference>
<dbReference type="CDD" id="cd06587">
    <property type="entry name" value="VOC"/>
    <property type="match status" value="1"/>
</dbReference>
<name>A0A918L844_9ACTN</name>
<dbReference type="Gene3D" id="3.10.180.10">
    <property type="entry name" value="2,3-Dihydroxybiphenyl 1,2-Dioxygenase, domain 1"/>
    <property type="match status" value="1"/>
</dbReference>
<evidence type="ECO:0000259" key="2">
    <source>
        <dbReference type="PROSITE" id="PS51819"/>
    </source>
</evidence>
<dbReference type="Proteomes" id="UP000606194">
    <property type="component" value="Unassembled WGS sequence"/>
</dbReference>
<dbReference type="InterPro" id="IPR051785">
    <property type="entry name" value="MMCE/EMCE_epimerase"/>
</dbReference>
<accession>A0A918L844</accession>
<gene>
    <name evidence="3" type="ORF">GCM10010269_65650</name>
</gene>
<reference evidence="3" key="2">
    <citation type="submission" date="2020-09" db="EMBL/GenBank/DDBJ databases">
        <authorList>
            <person name="Sun Q."/>
            <person name="Ohkuma M."/>
        </authorList>
    </citation>
    <scope>NUCLEOTIDE SEQUENCE</scope>
    <source>
        <strain evidence="3">JCM 4386</strain>
    </source>
</reference>
<keyword evidence="4" id="KW-1185">Reference proteome</keyword>
<evidence type="ECO:0000313" key="3">
    <source>
        <dbReference type="EMBL" id="GGS17451.1"/>
    </source>
</evidence>
<evidence type="ECO:0000313" key="4">
    <source>
        <dbReference type="Proteomes" id="UP000606194"/>
    </source>
</evidence>
<dbReference type="InterPro" id="IPR029068">
    <property type="entry name" value="Glyas_Bleomycin-R_OHBP_Dase"/>
</dbReference>
<evidence type="ECO:0000256" key="1">
    <source>
        <dbReference type="ARBA" id="ARBA00022723"/>
    </source>
</evidence>
<dbReference type="InterPro" id="IPR037523">
    <property type="entry name" value="VOC_core"/>
</dbReference>
<comment type="caution">
    <text evidence="3">The sequence shown here is derived from an EMBL/GenBank/DDBJ whole genome shotgun (WGS) entry which is preliminary data.</text>
</comment>
<dbReference type="Pfam" id="PF13669">
    <property type="entry name" value="Glyoxalase_4"/>
    <property type="match status" value="1"/>
</dbReference>
<dbReference type="PROSITE" id="PS51819">
    <property type="entry name" value="VOC"/>
    <property type="match status" value="1"/>
</dbReference>
<keyword evidence="1" id="KW-0479">Metal-binding</keyword>
<dbReference type="AlphaFoldDB" id="A0A918L844"/>
<reference evidence="3" key="1">
    <citation type="journal article" date="2014" name="Int. J. Syst. Evol. Microbiol.">
        <title>Complete genome sequence of Corynebacterium casei LMG S-19264T (=DSM 44701T), isolated from a smear-ripened cheese.</title>
        <authorList>
            <consortium name="US DOE Joint Genome Institute (JGI-PGF)"/>
            <person name="Walter F."/>
            <person name="Albersmeier A."/>
            <person name="Kalinowski J."/>
            <person name="Ruckert C."/>
        </authorList>
    </citation>
    <scope>NUCLEOTIDE SEQUENCE</scope>
    <source>
        <strain evidence="3">JCM 4386</strain>
    </source>
</reference>
<proteinExistence type="predicted"/>
<dbReference type="SUPFAM" id="SSF54593">
    <property type="entry name" value="Glyoxalase/Bleomycin resistance protein/Dihydroxybiphenyl dioxygenase"/>
    <property type="match status" value="1"/>
</dbReference>
<dbReference type="PANTHER" id="PTHR43048">
    <property type="entry name" value="METHYLMALONYL-COA EPIMERASE"/>
    <property type="match status" value="1"/>
</dbReference>
<dbReference type="GO" id="GO:0004493">
    <property type="term" value="F:methylmalonyl-CoA epimerase activity"/>
    <property type="evidence" value="ECO:0007669"/>
    <property type="project" value="TreeGrafter"/>
</dbReference>
<dbReference type="GO" id="GO:0046491">
    <property type="term" value="P:L-methylmalonyl-CoA metabolic process"/>
    <property type="evidence" value="ECO:0007669"/>
    <property type="project" value="TreeGrafter"/>
</dbReference>
<sequence length="153" mass="16020">MVMVRPFEVGLVVRDLGPMERFYCDVIGCRPVRRSRVPVAVGGPAGLGGELDVVRLQVPSGGCVKLILPSSPAVPALVAHPLAGRAGLSYLTFCVDNVDPVVAALGAAGAKPCRDPVVVRAHGRRITFWADPEGNAVELVDDRGEESGPGRSN</sequence>
<protein>
    <recommendedName>
        <fullName evidence="2">VOC domain-containing protein</fullName>
    </recommendedName>
</protein>
<dbReference type="GO" id="GO:0046872">
    <property type="term" value="F:metal ion binding"/>
    <property type="evidence" value="ECO:0007669"/>
    <property type="project" value="UniProtKB-KW"/>
</dbReference>
<organism evidence="3 4">
    <name type="scientific">Streptomyces humidus</name>
    <dbReference type="NCBI Taxonomy" id="52259"/>
    <lineage>
        <taxon>Bacteria</taxon>
        <taxon>Bacillati</taxon>
        <taxon>Actinomycetota</taxon>
        <taxon>Actinomycetes</taxon>
        <taxon>Kitasatosporales</taxon>
        <taxon>Streptomycetaceae</taxon>
        <taxon>Streptomyces</taxon>
    </lineage>
</organism>